<sequence>MRYVYILFALIGLVGCKNKVDKLDLPYLNGYWEIEKVTFPDGSEKEYVVNTSIDYIEINDLKGYRKKVQPNLSGTYITSNDAELFTIYEKDGVFTLNYKTELSEWYEKIVNLSENNFTVLSEENIKYHYKRFQPINIE</sequence>
<accession>A0A1M5BHC4</accession>
<gene>
    <name evidence="2" type="ORF">SAMN03080594_10469</name>
</gene>
<dbReference type="OrthoDB" id="1143855at2"/>
<protein>
    <recommendedName>
        <fullName evidence="1">Lipocalin-like domain-containing protein</fullName>
    </recommendedName>
</protein>
<organism evidence="2 3">
    <name type="scientific">Arenibacter palladensis</name>
    <dbReference type="NCBI Taxonomy" id="237373"/>
    <lineage>
        <taxon>Bacteria</taxon>
        <taxon>Pseudomonadati</taxon>
        <taxon>Bacteroidota</taxon>
        <taxon>Flavobacteriia</taxon>
        <taxon>Flavobacteriales</taxon>
        <taxon>Flavobacteriaceae</taxon>
        <taxon>Arenibacter</taxon>
    </lineage>
</organism>
<dbReference type="AlphaFoldDB" id="A0A1M5BHC4"/>
<dbReference type="Pfam" id="PF13648">
    <property type="entry name" value="Lipocalin_4"/>
    <property type="match status" value="1"/>
</dbReference>
<evidence type="ECO:0000313" key="2">
    <source>
        <dbReference type="EMBL" id="SHF41984.1"/>
    </source>
</evidence>
<dbReference type="Proteomes" id="UP000184406">
    <property type="component" value="Unassembled WGS sequence"/>
</dbReference>
<dbReference type="EMBL" id="FQUX01000004">
    <property type="protein sequence ID" value="SHF41984.1"/>
    <property type="molecule type" value="Genomic_DNA"/>
</dbReference>
<name>A0A1M5BHC4_9FLAO</name>
<reference evidence="3" key="1">
    <citation type="submission" date="2016-11" db="EMBL/GenBank/DDBJ databases">
        <authorList>
            <person name="Varghese N."/>
            <person name="Submissions S."/>
        </authorList>
    </citation>
    <scope>NUCLEOTIDE SEQUENCE [LARGE SCALE GENOMIC DNA]</scope>
    <source>
        <strain evidence="3">DSM 17539</strain>
    </source>
</reference>
<keyword evidence="3" id="KW-1185">Reference proteome</keyword>
<dbReference type="PROSITE" id="PS51257">
    <property type="entry name" value="PROKAR_LIPOPROTEIN"/>
    <property type="match status" value="1"/>
</dbReference>
<evidence type="ECO:0000259" key="1">
    <source>
        <dbReference type="Pfam" id="PF13648"/>
    </source>
</evidence>
<feature type="domain" description="Lipocalin-like" evidence="1">
    <location>
        <begin position="28"/>
        <end position="118"/>
    </location>
</feature>
<dbReference type="InterPro" id="IPR024311">
    <property type="entry name" value="Lipocalin-like"/>
</dbReference>
<evidence type="ECO:0000313" key="3">
    <source>
        <dbReference type="Proteomes" id="UP000184406"/>
    </source>
</evidence>
<proteinExistence type="predicted"/>
<dbReference type="RefSeq" id="WP_072862192.1">
    <property type="nucleotide sequence ID" value="NZ_FQUX01000004.1"/>
</dbReference>